<dbReference type="Proteomes" id="UP000234641">
    <property type="component" value="Unassembled WGS sequence"/>
</dbReference>
<proteinExistence type="predicted"/>
<evidence type="ECO:0000313" key="1">
    <source>
        <dbReference type="EMBL" id="SMX82083.1"/>
    </source>
</evidence>
<dbReference type="EMBL" id="FXYY01000008">
    <property type="protein sequence ID" value="SMX82083.1"/>
    <property type="molecule type" value="Genomic_DNA"/>
</dbReference>
<organism evidence="1 2">
    <name type="scientific">Brevibacterium linens ATCC 9172</name>
    <dbReference type="NCBI Taxonomy" id="1255617"/>
    <lineage>
        <taxon>Bacteria</taxon>
        <taxon>Bacillati</taxon>
        <taxon>Actinomycetota</taxon>
        <taxon>Actinomycetes</taxon>
        <taxon>Micrococcales</taxon>
        <taxon>Brevibacteriaceae</taxon>
        <taxon>Brevibacterium</taxon>
    </lineage>
</organism>
<sequence>MKLPAIYEQSIDDLENFEMSGDDLAVISNSYQRIEDKKEAAAAPMPRKTTASHQCQITQQEDEMPTTNSTNVPAQKSPTWAVPAKRWQSGTDVMHQGVTRRLERLNKDGSEYHFEVELTQLEEVGSGFVTDPYFCVRAGGEGTYDAVFTVDIAELENVADWLCSIVEKAQQCSDGSGLKLNKGDK</sequence>
<evidence type="ECO:0000313" key="2">
    <source>
        <dbReference type="Proteomes" id="UP000234641"/>
    </source>
</evidence>
<name>A0A2H1J3T8_BRELN</name>
<protein>
    <submittedName>
        <fullName evidence="1">Uncharacterized protein</fullName>
    </submittedName>
</protein>
<dbReference type="RefSeq" id="WP_101554685.1">
    <property type="nucleotide sequence ID" value="NZ_FXYY01000008.1"/>
</dbReference>
<gene>
    <name evidence="1" type="ORF">BLIN9172_01729</name>
</gene>
<reference evidence="1 2" key="1">
    <citation type="submission" date="2017-03" db="EMBL/GenBank/DDBJ databases">
        <authorList>
            <person name="Afonso C.L."/>
            <person name="Miller P.J."/>
            <person name="Scott M.A."/>
            <person name="Spackman E."/>
            <person name="Goraichik I."/>
            <person name="Dimitrov K.M."/>
            <person name="Suarez D.L."/>
            <person name="Swayne D.E."/>
        </authorList>
    </citation>
    <scope>NUCLEOTIDE SEQUENCE [LARGE SCALE GENOMIC DNA]</scope>
    <source>
        <strain evidence="1 2">ATCC 9172</strain>
    </source>
</reference>
<dbReference type="AlphaFoldDB" id="A0A2H1J3T8"/>
<accession>A0A2H1J3T8</accession>